<dbReference type="EMBL" id="SBJO01000079">
    <property type="protein sequence ID" value="KAF9763358.1"/>
    <property type="molecule type" value="Genomic_DNA"/>
</dbReference>
<comment type="caution">
    <text evidence="4">The sequence shown here is derived from an EMBL/GenBank/DDBJ whole genome shotgun (WGS) entry which is preliminary data.</text>
</comment>
<accession>A0A9P6GYN0</accession>
<feature type="transmembrane region" description="Helical" evidence="2">
    <location>
        <begin position="89"/>
        <end position="106"/>
    </location>
</feature>
<keyword evidence="3" id="KW-0732">Signal</keyword>
<organism evidence="4 5">
    <name type="scientific">Nosema granulosis</name>
    <dbReference type="NCBI Taxonomy" id="83296"/>
    <lineage>
        <taxon>Eukaryota</taxon>
        <taxon>Fungi</taxon>
        <taxon>Fungi incertae sedis</taxon>
        <taxon>Microsporidia</taxon>
        <taxon>Nosematidae</taxon>
        <taxon>Nosema</taxon>
    </lineage>
</organism>
<feature type="transmembrane region" description="Helical" evidence="2">
    <location>
        <begin position="66"/>
        <end position="82"/>
    </location>
</feature>
<evidence type="ECO:0000256" key="2">
    <source>
        <dbReference type="SAM" id="Phobius"/>
    </source>
</evidence>
<proteinExistence type="predicted"/>
<feature type="chain" id="PRO_5040340573" evidence="3">
    <location>
        <begin position="16"/>
        <end position="107"/>
    </location>
</feature>
<keyword evidence="2" id="KW-1133">Transmembrane helix</keyword>
<evidence type="ECO:0000313" key="5">
    <source>
        <dbReference type="Proteomes" id="UP000740883"/>
    </source>
</evidence>
<dbReference type="Proteomes" id="UP000740883">
    <property type="component" value="Unassembled WGS sequence"/>
</dbReference>
<protein>
    <submittedName>
        <fullName evidence="4">Uncharacterized protein</fullName>
    </submittedName>
</protein>
<feature type="compositionally biased region" description="Basic and acidic residues" evidence="1">
    <location>
        <begin position="44"/>
        <end position="53"/>
    </location>
</feature>
<evidence type="ECO:0000256" key="1">
    <source>
        <dbReference type="SAM" id="MobiDB-lite"/>
    </source>
</evidence>
<evidence type="ECO:0000313" key="4">
    <source>
        <dbReference type="EMBL" id="KAF9763358.1"/>
    </source>
</evidence>
<sequence>MIFFYLLFFSTPLLSRTNSDGVSTADSSNPPTYHEATGLPTYEEATKNQKNDTDELKRHHEITKKYLLAFVFFLVIISILMIRFVHINFSYGCLVCMFVLAMTYTFL</sequence>
<feature type="compositionally biased region" description="Polar residues" evidence="1">
    <location>
        <begin position="21"/>
        <end position="31"/>
    </location>
</feature>
<dbReference type="AlphaFoldDB" id="A0A9P6GYN0"/>
<keyword evidence="5" id="KW-1185">Reference proteome</keyword>
<reference evidence="4 5" key="1">
    <citation type="journal article" date="2020" name="Genome Biol. Evol.">
        <title>Comparative genomics of strictly vertically transmitted, feminizing microsporidia endosymbionts of amphipod crustaceans.</title>
        <authorList>
            <person name="Cormier A."/>
            <person name="Chebbi M.A."/>
            <person name="Giraud I."/>
            <person name="Wattier R."/>
            <person name="Teixeira M."/>
            <person name="Gilbert C."/>
            <person name="Rigaud T."/>
            <person name="Cordaux R."/>
        </authorList>
    </citation>
    <scope>NUCLEOTIDE SEQUENCE [LARGE SCALE GENOMIC DNA]</scope>
    <source>
        <strain evidence="4 5">Ou3-Ou53</strain>
    </source>
</reference>
<keyword evidence="2" id="KW-0472">Membrane</keyword>
<evidence type="ECO:0000256" key="3">
    <source>
        <dbReference type="SAM" id="SignalP"/>
    </source>
</evidence>
<feature type="region of interest" description="Disordered" evidence="1">
    <location>
        <begin position="21"/>
        <end position="53"/>
    </location>
</feature>
<name>A0A9P6GYN0_9MICR</name>
<keyword evidence="2" id="KW-0812">Transmembrane</keyword>
<gene>
    <name evidence="4" type="ORF">NGRA_1311</name>
</gene>
<feature type="signal peptide" evidence="3">
    <location>
        <begin position="1"/>
        <end position="15"/>
    </location>
</feature>